<protein>
    <recommendedName>
        <fullName evidence="2">Cytochrome bc1 complex Rieske iron-sulfur subunit</fullName>
    </recommendedName>
    <alternativeName>
        <fullName evidence="8">Cytochrome bc1 reductase complex subunit QcrA</fullName>
    </alternativeName>
</protein>
<dbReference type="RefSeq" id="WP_359989675.1">
    <property type="nucleotide sequence ID" value="NZ_JBEZLS010000044.1"/>
</dbReference>
<keyword evidence="13" id="KW-1185">Reference proteome</keyword>
<dbReference type="PROSITE" id="PS51257">
    <property type="entry name" value="PROKAR_LIPOPROTEIN"/>
    <property type="match status" value="1"/>
</dbReference>
<dbReference type="InterPro" id="IPR014349">
    <property type="entry name" value="Rieske_Fe-S_prot"/>
</dbReference>
<reference evidence="12 13" key="1">
    <citation type="submission" date="2024-06" db="EMBL/GenBank/DDBJ databases">
        <title>The Natural Products Discovery Center: Release of the First 8490 Sequenced Strains for Exploring Actinobacteria Biosynthetic Diversity.</title>
        <authorList>
            <person name="Kalkreuter E."/>
            <person name="Kautsar S.A."/>
            <person name="Yang D."/>
            <person name="Bader C.D."/>
            <person name="Teijaro C.N."/>
            <person name="Fluegel L."/>
            <person name="Davis C.M."/>
            <person name="Simpson J.R."/>
            <person name="Lauterbach L."/>
            <person name="Steele A.D."/>
            <person name="Gui C."/>
            <person name="Meng S."/>
            <person name="Li G."/>
            <person name="Viehrig K."/>
            <person name="Ye F."/>
            <person name="Su P."/>
            <person name="Kiefer A.F."/>
            <person name="Nichols A."/>
            <person name="Cepeda A.J."/>
            <person name="Yan W."/>
            <person name="Fan B."/>
            <person name="Jiang Y."/>
            <person name="Adhikari A."/>
            <person name="Zheng C.-J."/>
            <person name="Schuster L."/>
            <person name="Cowan T.M."/>
            <person name="Smanski M.J."/>
            <person name="Chevrette M.G."/>
            <person name="De Carvalho L.P.S."/>
            <person name="Shen B."/>
        </authorList>
    </citation>
    <scope>NUCLEOTIDE SEQUENCE [LARGE SCALE GENOMIC DNA]</scope>
    <source>
        <strain evidence="12 13">NPDC048274</strain>
    </source>
</reference>
<dbReference type="EMBL" id="JBEZLS010000044">
    <property type="protein sequence ID" value="MEU9356173.1"/>
    <property type="molecule type" value="Genomic_DNA"/>
</dbReference>
<dbReference type="InterPro" id="IPR005805">
    <property type="entry name" value="Rieske_Fe-S_prot_C"/>
</dbReference>
<comment type="function">
    <text evidence="1">Iron-sulfur subunit of the cytochrome bc1 complex, an essential component of the respiratory electron transport chain required for ATP synthesis. The bc1 complex catalyzes the oxidation of menaquinol and the reduction of cytochrome c in the respiratory chain. The bc1 complex operates through a Q-cycle mechanism that couples electron transfer to generation of the proton gradient that drives ATP synthesis.</text>
</comment>
<dbReference type="PANTHER" id="PTHR10134">
    <property type="entry name" value="CYTOCHROME B-C1 COMPLEX SUBUNIT RIESKE, MITOCHONDRIAL"/>
    <property type="match status" value="1"/>
</dbReference>
<dbReference type="InterPro" id="IPR006311">
    <property type="entry name" value="TAT_signal"/>
</dbReference>
<evidence type="ECO:0000256" key="1">
    <source>
        <dbReference type="ARBA" id="ARBA00002494"/>
    </source>
</evidence>
<evidence type="ECO:0000256" key="6">
    <source>
        <dbReference type="ARBA" id="ARBA00023014"/>
    </source>
</evidence>
<dbReference type="Proteomes" id="UP001551582">
    <property type="component" value="Unassembled WGS sequence"/>
</dbReference>
<name>A0ABV3EGN6_9ACTN</name>
<evidence type="ECO:0000256" key="5">
    <source>
        <dbReference type="ARBA" id="ARBA00023004"/>
    </source>
</evidence>
<comment type="caution">
    <text evidence="12">The sequence shown here is derived from an EMBL/GenBank/DDBJ whole genome shotgun (WGS) entry which is preliminary data.</text>
</comment>
<accession>A0ABV3EGN6</accession>
<keyword evidence="3" id="KW-0001">2Fe-2S</keyword>
<evidence type="ECO:0000256" key="10">
    <source>
        <dbReference type="SAM" id="MobiDB-lite"/>
    </source>
</evidence>
<feature type="region of interest" description="Disordered" evidence="10">
    <location>
        <begin position="25"/>
        <end position="55"/>
    </location>
</feature>
<proteinExistence type="predicted"/>
<evidence type="ECO:0000256" key="4">
    <source>
        <dbReference type="ARBA" id="ARBA00022723"/>
    </source>
</evidence>
<evidence type="ECO:0000256" key="9">
    <source>
        <dbReference type="ARBA" id="ARBA00034078"/>
    </source>
</evidence>
<keyword evidence="5" id="KW-0408">Iron</keyword>
<evidence type="ECO:0000259" key="11">
    <source>
        <dbReference type="PROSITE" id="PS51296"/>
    </source>
</evidence>
<dbReference type="PROSITE" id="PS51296">
    <property type="entry name" value="RIESKE"/>
    <property type="match status" value="1"/>
</dbReference>
<dbReference type="PROSITE" id="PS51318">
    <property type="entry name" value="TAT"/>
    <property type="match status" value="1"/>
</dbReference>
<sequence>MTQSATRRTVLLASGAAVLAAGCGGDGEGGPSSDSAAPDATAGQELASTADIPVGGGTVLKDEKVVVTQPEEGDFKAFSAVCTHQNCVVADVADGTINCTCHGSRFRIADGSVDRGPATRPLPKERITVEGNSIRLA</sequence>
<dbReference type="InterPro" id="IPR036922">
    <property type="entry name" value="Rieske_2Fe-2S_sf"/>
</dbReference>
<evidence type="ECO:0000256" key="2">
    <source>
        <dbReference type="ARBA" id="ARBA00015816"/>
    </source>
</evidence>
<evidence type="ECO:0000313" key="13">
    <source>
        <dbReference type="Proteomes" id="UP001551582"/>
    </source>
</evidence>
<evidence type="ECO:0000313" key="12">
    <source>
        <dbReference type="EMBL" id="MEU9356173.1"/>
    </source>
</evidence>
<comment type="cofactor">
    <cofactor evidence="9">
        <name>[2Fe-2S] cluster</name>
        <dbReference type="ChEBI" id="CHEBI:190135"/>
    </cofactor>
</comment>
<evidence type="ECO:0000256" key="8">
    <source>
        <dbReference type="ARBA" id="ARBA00029586"/>
    </source>
</evidence>
<dbReference type="Pfam" id="PF00355">
    <property type="entry name" value="Rieske"/>
    <property type="match status" value="1"/>
</dbReference>
<feature type="compositionally biased region" description="Low complexity" evidence="10">
    <location>
        <begin position="31"/>
        <end position="40"/>
    </location>
</feature>
<organism evidence="12 13">
    <name type="scientific">Streptomyces griseoloalbus</name>
    <dbReference type="NCBI Taxonomy" id="67303"/>
    <lineage>
        <taxon>Bacteria</taxon>
        <taxon>Bacillati</taxon>
        <taxon>Actinomycetota</taxon>
        <taxon>Actinomycetes</taxon>
        <taxon>Kitasatosporales</taxon>
        <taxon>Streptomycetaceae</taxon>
        <taxon>Streptomyces</taxon>
    </lineage>
</organism>
<dbReference type="Gene3D" id="2.102.10.10">
    <property type="entry name" value="Rieske [2Fe-2S] iron-sulphur domain"/>
    <property type="match status" value="1"/>
</dbReference>
<dbReference type="SUPFAM" id="SSF50022">
    <property type="entry name" value="ISP domain"/>
    <property type="match status" value="1"/>
</dbReference>
<evidence type="ECO:0000256" key="3">
    <source>
        <dbReference type="ARBA" id="ARBA00022714"/>
    </source>
</evidence>
<dbReference type="InterPro" id="IPR017941">
    <property type="entry name" value="Rieske_2Fe-2S"/>
</dbReference>
<keyword evidence="4" id="KW-0479">Metal-binding</keyword>
<evidence type="ECO:0000256" key="7">
    <source>
        <dbReference type="ARBA" id="ARBA00023157"/>
    </source>
</evidence>
<keyword evidence="6" id="KW-0411">Iron-sulfur</keyword>
<keyword evidence="7" id="KW-1015">Disulfide bond</keyword>
<dbReference type="CDD" id="cd03467">
    <property type="entry name" value="Rieske"/>
    <property type="match status" value="1"/>
</dbReference>
<feature type="domain" description="Rieske" evidence="11">
    <location>
        <begin position="44"/>
        <end position="136"/>
    </location>
</feature>
<gene>
    <name evidence="12" type="ORF">AB0D65_35510</name>
</gene>
<dbReference type="PRINTS" id="PR00162">
    <property type="entry name" value="RIESKE"/>
</dbReference>